<dbReference type="HOGENOM" id="CLU_1681001_0_0_1"/>
<organism evidence="1 2">
    <name type="scientific">Solanum tuberosum</name>
    <name type="common">Potato</name>
    <dbReference type="NCBI Taxonomy" id="4113"/>
    <lineage>
        <taxon>Eukaryota</taxon>
        <taxon>Viridiplantae</taxon>
        <taxon>Streptophyta</taxon>
        <taxon>Embryophyta</taxon>
        <taxon>Tracheophyta</taxon>
        <taxon>Spermatophyta</taxon>
        <taxon>Magnoliopsida</taxon>
        <taxon>eudicotyledons</taxon>
        <taxon>Gunneridae</taxon>
        <taxon>Pentapetalae</taxon>
        <taxon>asterids</taxon>
        <taxon>lamiids</taxon>
        <taxon>Solanales</taxon>
        <taxon>Solanaceae</taxon>
        <taxon>Solanoideae</taxon>
        <taxon>Solaneae</taxon>
        <taxon>Solanum</taxon>
    </lineage>
</organism>
<evidence type="ECO:0000313" key="1">
    <source>
        <dbReference type="EnsemblPlants" id="PGSC0003DMT400090702"/>
    </source>
</evidence>
<name>M1DKZ8_SOLTU</name>
<dbReference type="EnsemblPlants" id="PGSC0003DMT400090702">
    <property type="protein sequence ID" value="PGSC0003DMT400090702"/>
    <property type="gene ID" value="PGSC0003DMG400040273"/>
</dbReference>
<dbReference type="Proteomes" id="UP000011115">
    <property type="component" value="Unassembled WGS sequence"/>
</dbReference>
<keyword evidence="2" id="KW-1185">Reference proteome</keyword>
<protein>
    <submittedName>
        <fullName evidence="1">Integrase core domain containing protein</fullName>
    </submittedName>
</protein>
<dbReference type="InParanoid" id="M1DKZ8"/>
<proteinExistence type="predicted"/>
<dbReference type="Gramene" id="PGSC0003DMT400090702">
    <property type="protein sequence ID" value="PGSC0003DMT400090702"/>
    <property type="gene ID" value="PGSC0003DMG400040273"/>
</dbReference>
<dbReference type="PaxDb" id="4113-PGSC0003DMT400090702"/>
<evidence type="ECO:0000313" key="2">
    <source>
        <dbReference type="Proteomes" id="UP000011115"/>
    </source>
</evidence>
<reference evidence="1" key="2">
    <citation type="submission" date="2015-06" db="UniProtKB">
        <authorList>
            <consortium name="EnsemblPlants"/>
        </authorList>
    </citation>
    <scope>IDENTIFICATION</scope>
    <source>
        <strain evidence="1">DM1-3 516 R44</strain>
    </source>
</reference>
<reference evidence="2" key="1">
    <citation type="journal article" date="2011" name="Nature">
        <title>Genome sequence and analysis of the tuber crop potato.</title>
        <authorList>
            <consortium name="The Potato Genome Sequencing Consortium"/>
        </authorList>
    </citation>
    <scope>NUCLEOTIDE SEQUENCE [LARGE SCALE GENOMIC DNA]</scope>
    <source>
        <strain evidence="2">cv. DM1-3 516 R44</strain>
    </source>
</reference>
<sequence>MSIKQLEQQFNQLSTTVNPHQPGTLPRNTIQNSKNDGHCMAVSTRGGKHTIDPLMLSVVEIVLERDDDEIDVTGESKNSIEMEVKDCSVTLVGFADELGDLPFGQLIVFSILPLASSHSGSLGGTVLLHGTDRRLADCSFPRLLIHFLQGFAYWNDG</sequence>
<accession>M1DKZ8</accession>
<dbReference type="AlphaFoldDB" id="M1DKZ8"/>